<sequence length="123" mass="13560">MCICALAHRNLISMFWMFGLRPRVYIIYDGHLEALVPLLIAVGTACSCQPDLHILEESPQVVGVLRWQGCSAKDQDPIEIGLDVANDRRRKLLADDGAGISIGSLSYLATIDAQKDCVYHTFA</sequence>
<protein>
    <submittedName>
        <fullName evidence="1">HDC17210</fullName>
    </submittedName>
</protein>
<proteinExistence type="predicted"/>
<gene>
    <name evidence="1" type="ORF">HDC17210</name>
</gene>
<evidence type="ECO:0000313" key="1">
    <source>
        <dbReference type="EMBL" id="DAA03190.1"/>
    </source>
</evidence>
<organism evidence="1">
    <name type="scientific">Drosophila melanogaster</name>
    <name type="common">Fruit fly</name>
    <dbReference type="NCBI Taxonomy" id="7227"/>
    <lineage>
        <taxon>Eukaryota</taxon>
        <taxon>Metazoa</taxon>
        <taxon>Ecdysozoa</taxon>
        <taxon>Arthropoda</taxon>
        <taxon>Hexapoda</taxon>
        <taxon>Insecta</taxon>
        <taxon>Pterygota</taxon>
        <taxon>Neoptera</taxon>
        <taxon>Endopterygota</taxon>
        <taxon>Diptera</taxon>
        <taxon>Brachycera</taxon>
        <taxon>Muscomorpha</taxon>
        <taxon>Ephydroidea</taxon>
        <taxon>Drosophilidae</taxon>
        <taxon>Drosophila</taxon>
        <taxon>Sophophora</taxon>
    </lineage>
</organism>
<dbReference type="EMBL" id="BK002990">
    <property type="protein sequence ID" value="DAA03190.1"/>
    <property type="molecule type" value="Genomic_DNA"/>
</dbReference>
<accession>Q6IIS6</accession>
<name>Q6IIS6_DROME</name>
<reference evidence="1" key="1">
    <citation type="journal article" date="2003" name="Genome Biol.">
        <title>An integrated gene annotation and transcriptional profiling approach towards the full gene content of the Drosophila genome.</title>
        <authorList>
            <person name="Hild M."/>
            <person name="Beckmann B."/>
            <person name="Haas S.A."/>
            <person name="Koch B."/>
            <person name="Solovyev V."/>
            <person name="Busold C."/>
            <person name="Fellenberg K."/>
            <person name="Boutros M."/>
            <person name="Vingron M."/>
            <person name="Sauer F."/>
            <person name="Hoheisel J.D."/>
            <person name="Paro R."/>
        </authorList>
    </citation>
    <scope>NUCLEOTIDE SEQUENCE</scope>
</reference>
<dbReference type="AlphaFoldDB" id="Q6IIS6"/>